<evidence type="ECO:0000256" key="3">
    <source>
        <dbReference type="ARBA" id="ARBA00022722"/>
    </source>
</evidence>
<dbReference type="NCBIfam" id="TIGR00188">
    <property type="entry name" value="rnpA"/>
    <property type="match status" value="1"/>
</dbReference>
<evidence type="ECO:0000256" key="5">
    <source>
        <dbReference type="ARBA" id="ARBA00022801"/>
    </source>
</evidence>
<gene>
    <name evidence="7" type="primary">rnpA</name>
    <name evidence="10" type="ORF">SAMN04487905_108164</name>
</gene>
<dbReference type="InterPro" id="IPR000100">
    <property type="entry name" value="RNase_P"/>
</dbReference>
<feature type="region of interest" description="Disordered" evidence="9">
    <location>
        <begin position="1"/>
        <end position="33"/>
    </location>
</feature>
<comment type="function">
    <text evidence="1 7">RNaseP catalyzes the removal of the 5'-leader sequence from pre-tRNA to produce the mature 5'-terminus. It can also cleave other RNA substrates such as 4.5S RNA. The protein component plays an auxiliary but essential role in vivo by binding to the 5'-leader sequence and broadening the substrate specificity of the ribozyme.</text>
</comment>
<dbReference type="STRING" id="405564.SAMN04487905_108164"/>
<dbReference type="GO" id="GO:0030677">
    <property type="term" value="C:ribonuclease P complex"/>
    <property type="evidence" value="ECO:0007669"/>
    <property type="project" value="TreeGrafter"/>
</dbReference>
<dbReference type="GO" id="GO:0001682">
    <property type="term" value="P:tRNA 5'-leader removal"/>
    <property type="evidence" value="ECO:0007669"/>
    <property type="project" value="UniProtKB-UniRule"/>
</dbReference>
<dbReference type="InterPro" id="IPR020568">
    <property type="entry name" value="Ribosomal_Su5_D2-typ_SF"/>
</dbReference>
<keyword evidence="11" id="KW-1185">Reference proteome</keyword>
<evidence type="ECO:0000256" key="8">
    <source>
        <dbReference type="NCBIfam" id="TIGR00188"/>
    </source>
</evidence>
<dbReference type="SUPFAM" id="SSF54211">
    <property type="entry name" value="Ribosomal protein S5 domain 2-like"/>
    <property type="match status" value="1"/>
</dbReference>
<dbReference type="InterPro" id="IPR014721">
    <property type="entry name" value="Ribsml_uS5_D2-typ_fold_subgr"/>
</dbReference>
<dbReference type="GO" id="GO:0004526">
    <property type="term" value="F:ribonuclease P activity"/>
    <property type="evidence" value="ECO:0007669"/>
    <property type="project" value="UniProtKB-UniRule"/>
</dbReference>
<protein>
    <recommendedName>
        <fullName evidence="7 8">Ribonuclease P protein component</fullName>
        <shortName evidence="7">RNase P protein</shortName>
        <shortName evidence="7">RNaseP protein</shortName>
        <ecNumber evidence="7 8">3.1.26.5</ecNumber>
    </recommendedName>
    <alternativeName>
        <fullName evidence="7">Protein C5</fullName>
    </alternativeName>
</protein>
<keyword evidence="5 7" id="KW-0378">Hydrolase</keyword>
<dbReference type="PANTHER" id="PTHR33992">
    <property type="entry name" value="RIBONUCLEASE P PROTEIN COMPONENT"/>
    <property type="match status" value="1"/>
</dbReference>
<reference evidence="11" key="1">
    <citation type="submission" date="2016-10" db="EMBL/GenBank/DDBJ databases">
        <authorList>
            <person name="Varghese N."/>
            <person name="Submissions S."/>
        </authorList>
    </citation>
    <scope>NUCLEOTIDE SEQUENCE [LARGE SCALE GENOMIC DNA]</scope>
    <source>
        <strain evidence="11">DSM 46732</strain>
    </source>
</reference>
<keyword evidence="3 7" id="KW-0540">Nuclease</keyword>
<comment type="subunit">
    <text evidence="7">Consists of a catalytic RNA component (M1 or rnpB) and a protein subunit.</text>
</comment>
<sequence>MRSSAAISAVAEPDDQNTRGKSDSSPTLDARERTRVGFVVSKAVGNAVVRHRVARQLRHLMRDRLPALPPGTMVVIRALPPAAAATSAELGRDIDKAARKLRLPVPGDLAGGGDHSPTDPA</sequence>
<evidence type="ECO:0000256" key="7">
    <source>
        <dbReference type="HAMAP-Rule" id="MF_00227"/>
    </source>
</evidence>
<dbReference type="EC" id="3.1.26.5" evidence="7 8"/>
<evidence type="ECO:0000256" key="4">
    <source>
        <dbReference type="ARBA" id="ARBA00022759"/>
    </source>
</evidence>
<proteinExistence type="inferred from homology"/>
<dbReference type="GO" id="GO:0000049">
    <property type="term" value="F:tRNA binding"/>
    <property type="evidence" value="ECO:0007669"/>
    <property type="project" value="UniProtKB-UniRule"/>
</dbReference>
<organism evidence="10 11">
    <name type="scientific">Actinopolyspora xinjiangensis</name>
    <dbReference type="NCBI Taxonomy" id="405564"/>
    <lineage>
        <taxon>Bacteria</taxon>
        <taxon>Bacillati</taxon>
        <taxon>Actinomycetota</taxon>
        <taxon>Actinomycetes</taxon>
        <taxon>Actinopolysporales</taxon>
        <taxon>Actinopolysporaceae</taxon>
        <taxon>Actinopolyspora</taxon>
    </lineage>
</organism>
<evidence type="ECO:0000256" key="1">
    <source>
        <dbReference type="ARBA" id="ARBA00002663"/>
    </source>
</evidence>
<dbReference type="PROSITE" id="PS00648">
    <property type="entry name" value="RIBONUCLEASE_P"/>
    <property type="match status" value="1"/>
</dbReference>
<dbReference type="Gene3D" id="3.30.230.10">
    <property type="match status" value="1"/>
</dbReference>
<evidence type="ECO:0000256" key="2">
    <source>
        <dbReference type="ARBA" id="ARBA00022694"/>
    </source>
</evidence>
<dbReference type="Proteomes" id="UP000199497">
    <property type="component" value="Unassembled WGS sequence"/>
</dbReference>
<name>A0A1H0VC54_9ACTN</name>
<dbReference type="AlphaFoldDB" id="A0A1H0VC54"/>
<comment type="similarity">
    <text evidence="7">Belongs to the RnpA family.</text>
</comment>
<dbReference type="HAMAP" id="MF_00227">
    <property type="entry name" value="RNase_P"/>
    <property type="match status" value="1"/>
</dbReference>
<dbReference type="PANTHER" id="PTHR33992:SF1">
    <property type="entry name" value="RIBONUCLEASE P PROTEIN COMPONENT"/>
    <property type="match status" value="1"/>
</dbReference>
<evidence type="ECO:0000256" key="6">
    <source>
        <dbReference type="ARBA" id="ARBA00022884"/>
    </source>
</evidence>
<dbReference type="Pfam" id="PF00825">
    <property type="entry name" value="Ribonuclease_P"/>
    <property type="match status" value="1"/>
</dbReference>
<keyword evidence="6 7" id="KW-0694">RNA-binding</keyword>
<dbReference type="GO" id="GO:0042781">
    <property type="term" value="F:3'-tRNA processing endoribonuclease activity"/>
    <property type="evidence" value="ECO:0007669"/>
    <property type="project" value="TreeGrafter"/>
</dbReference>
<accession>A0A1H0VC54</accession>
<keyword evidence="4 7" id="KW-0255">Endonuclease</keyword>
<evidence type="ECO:0000256" key="9">
    <source>
        <dbReference type="SAM" id="MobiDB-lite"/>
    </source>
</evidence>
<evidence type="ECO:0000313" key="11">
    <source>
        <dbReference type="Proteomes" id="UP000199497"/>
    </source>
</evidence>
<comment type="catalytic activity">
    <reaction evidence="7">
        <text>Endonucleolytic cleavage of RNA, removing 5'-extranucleotides from tRNA precursor.</text>
        <dbReference type="EC" id="3.1.26.5"/>
    </reaction>
</comment>
<keyword evidence="2 7" id="KW-0819">tRNA processing</keyword>
<dbReference type="InterPro" id="IPR020539">
    <property type="entry name" value="RNase_P_CS"/>
</dbReference>
<dbReference type="EMBL" id="FNJR01000008">
    <property type="protein sequence ID" value="SDP75921.1"/>
    <property type="molecule type" value="Genomic_DNA"/>
</dbReference>
<evidence type="ECO:0000313" key="10">
    <source>
        <dbReference type="EMBL" id="SDP75921.1"/>
    </source>
</evidence>